<dbReference type="InterPro" id="IPR019206">
    <property type="entry name" value="DUF2085_TM"/>
</dbReference>
<keyword evidence="1" id="KW-0812">Transmembrane</keyword>
<protein>
    <recommendedName>
        <fullName evidence="3">DUF2085 domain-containing protein</fullName>
    </recommendedName>
</protein>
<dbReference type="Pfam" id="PF09858">
    <property type="entry name" value="DUF2085"/>
    <property type="match status" value="1"/>
</dbReference>
<feature type="transmembrane region" description="Helical" evidence="1">
    <location>
        <begin position="153"/>
        <end position="174"/>
    </location>
</feature>
<dbReference type="EMBL" id="UOEU01001052">
    <property type="protein sequence ID" value="VAW43265.1"/>
    <property type="molecule type" value="Genomic_DNA"/>
</dbReference>
<dbReference type="AlphaFoldDB" id="A0A3B0VI99"/>
<name>A0A3B0VI99_9ZZZZ</name>
<gene>
    <name evidence="2" type="ORF">MNBD_CHLOROFLEXI01-4128</name>
</gene>
<sequence length="241" mass="27372">MREKTSQMNTAVSSNTAQTAALSRFGQWITQYWARLALLIFGLYIGLPWLAPIFMQLGWTTAANLIYAIYSTQCHQMPQRSFFLFGEKTMYSLNDVQAVWKDSSNPLILRQFNGNSQMGWKVAWSDRMVFMYGSIILFGIPLFWLRNKKIKPIAWWGFLLLLLPMAIDGGTHLISDFSGIGNGFRDGNIWLATLTNNAFTSSFYAGDALGSFNSWMRLLTGLPFGLGIAWFLLPFIQNTQK</sequence>
<feature type="transmembrane region" description="Helical" evidence="1">
    <location>
        <begin position="215"/>
        <end position="236"/>
    </location>
</feature>
<evidence type="ECO:0000313" key="2">
    <source>
        <dbReference type="EMBL" id="VAW43265.1"/>
    </source>
</evidence>
<reference evidence="2" key="1">
    <citation type="submission" date="2018-06" db="EMBL/GenBank/DDBJ databases">
        <authorList>
            <person name="Zhirakovskaya E."/>
        </authorList>
    </citation>
    <scope>NUCLEOTIDE SEQUENCE</scope>
</reference>
<evidence type="ECO:0000256" key="1">
    <source>
        <dbReference type="SAM" id="Phobius"/>
    </source>
</evidence>
<accession>A0A3B0VI99</accession>
<proteinExistence type="predicted"/>
<organism evidence="2">
    <name type="scientific">hydrothermal vent metagenome</name>
    <dbReference type="NCBI Taxonomy" id="652676"/>
    <lineage>
        <taxon>unclassified sequences</taxon>
        <taxon>metagenomes</taxon>
        <taxon>ecological metagenomes</taxon>
    </lineage>
</organism>
<feature type="transmembrane region" description="Helical" evidence="1">
    <location>
        <begin position="32"/>
        <end position="51"/>
    </location>
</feature>
<keyword evidence="1" id="KW-0472">Membrane</keyword>
<feature type="transmembrane region" description="Helical" evidence="1">
    <location>
        <begin position="128"/>
        <end position="146"/>
    </location>
</feature>
<evidence type="ECO:0008006" key="3">
    <source>
        <dbReference type="Google" id="ProtNLM"/>
    </source>
</evidence>
<keyword evidence="1" id="KW-1133">Transmembrane helix</keyword>